<protein>
    <submittedName>
        <fullName evidence="6">Uncharacterized protein</fullName>
    </submittedName>
</protein>
<dbReference type="CDD" id="cd00063">
    <property type="entry name" value="FN3"/>
    <property type="match status" value="3"/>
</dbReference>
<feature type="domain" description="Fibronectin type-III" evidence="5">
    <location>
        <begin position="480"/>
        <end position="579"/>
    </location>
</feature>
<dbReference type="PROSITE" id="PS50835">
    <property type="entry name" value="IG_LIKE"/>
    <property type="match status" value="2"/>
</dbReference>
<dbReference type="GO" id="GO:0098609">
    <property type="term" value="P:cell-cell adhesion"/>
    <property type="evidence" value="ECO:0007669"/>
    <property type="project" value="TreeGrafter"/>
</dbReference>
<dbReference type="InterPro" id="IPR003961">
    <property type="entry name" value="FN3_dom"/>
</dbReference>
<dbReference type="InterPro" id="IPR036116">
    <property type="entry name" value="FN3_sf"/>
</dbReference>
<keyword evidence="7" id="KW-1185">Reference proteome</keyword>
<dbReference type="InterPro" id="IPR003598">
    <property type="entry name" value="Ig_sub2"/>
</dbReference>
<feature type="domain" description="Ig-like" evidence="4">
    <location>
        <begin position="20"/>
        <end position="89"/>
    </location>
</feature>
<dbReference type="FunFam" id="2.60.40.10:FF:000028">
    <property type="entry name" value="Neuronal cell adhesion molecule"/>
    <property type="match status" value="1"/>
</dbReference>
<dbReference type="FunFam" id="2.60.40.10:FF:000032">
    <property type="entry name" value="palladin isoform X1"/>
    <property type="match status" value="1"/>
</dbReference>
<evidence type="ECO:0000256" key="1">
    <source>
        <dbReference type="ARBA" id="ARBA00022737"/>
    </source>
</evidence>
<dbReference type="Pfam" id="PF00041">
    <property type="entry name" value="fn3"/>
    <property type="match status" value="1"/>
</dbReference>
<dbReference type="STRING" id="400727.A0A2T7PUQ3"/>
<dbReference type="GO" id="GO:0005886">
    <property type="term" value="C:plasma membrane"/>
    <property type="evidence" value="ECO:0007669"/>
    <property type="project" value="TreeGrafter"/>
</dbReference>
<evidence type="ECO:0000313" key="6">
    <source>
        <dbReference type="EMBL" id="PVD37153.1"/>
    </source>
</evidence>
<dbReference type="InterPro" id="IPR007110">
    <property type="entry name" value="Ig-like_dom"/>
</dbReference>
<dbReference type="SMART" id="SM00408">
    <property type="entry name" value="IGc2"/>
    <property type="match status" value="2"/>
</dbReference>
<gene>
    <name evidence="6" type="ORF">C0Q70_04148</name>
</gene>
<dbReference type="SMART" id="SM00409">
    <property type="entry name" value="IG"/>
    <property type="match status" value="2"/>
</dbReference>
<feature type="domain" description="Ig-like" evidence="4">
    <location>
        <begin position="96"/>
        <end position="195"/>
    </location>
</feature>
<dbReference type="InterPro" id="IPR036179">
    <property type="entry name" value="Ig-like_dom_sf"/>
</dbReference>
<keyword evidence="1" id="KW-0677">Repeat</keyword>
<keyword evidence="3" id="KW-0393">Immunoglobulin domain</keyword>
<dbReference type="EMBL" id="PZQS01000002">
    <property type="protein sequence ID" value="PVD37153.1"/>
    <property type="molecule type" value="Genomic_DNA"/>
</dbReference>
<evidence type="ECO:0000256" key="3">
    <source>
        <dbReference type="ARBA" id="ARBA00023319"/>
    </source>
</evidence>
<dbReference type="SUPFAM" id="SSF49265">
    <property type="entry name" value="Fibronectin type III"/>
    <property type="match status" value="2"/>
</dbReference>
<dbReference type="CDD" id="cd00096">
    <property type="entry name" value="Ig"/>
    <property type="match status" value="2"/>
</dbReference>
<dbReference type="InterPro" id="IPR013783">
    <property type="entry name" value="Ig-like_fold"/>
</dbReference>
<name>A0A2T7PUQ3_POMCA</name>
<dbReference type="Proteomes" id="UP000245119">
    <property type="component" value="Linkage Group LG2"/>
</dbReference>
<dbReference type="GO" id="GO:0030424">
    <property type="term" value="C:axon"/>
    <property type="evidence" value="ECO:0007669"/>
    <property type="project" value="TreeGrafter"/>
</dbReference>
<dbReference type="OrthoDB" id="3666223at2759"/>
<evidence type="ECO:0000313" key="7">
    <source>
        <dbReference type="Proteomes" id="UP000245119"/>
    </source>
</evidence>
<dbReference type="PANTHER" id="PTHR44170:SF6">
    <property type="entry name" value="CONTACTIN"/>
    <property type="match status" value="1"/>
</dbReference>
<proteinExistence type="predicted"/>
<dbReference type="PANTHER" id="PTHR44170">
    <property type="entry name" value="PROTEIN SIDEKICK"/>
    <property type="match status" value="1"/>
</dbReference>
<dbReference type="GO" id="GO:0007411">
    <property type="term" value="P:axon guidance"/>
    <property type="evidence" value="ECO:0007669"/>
    <property type="project" value="TreeGrafter"/>
</dbReference>
<evidence type="ECO:0000259" key="4">
    <source>
        <dbReference type="PROSITE" id="PS50835"/>
    </source>
</evidence>
<dbReference type="AlphaFoldDB" id="A0A2T7PUQ3"/>
<accession>A0A2T7PUQ3</accession>
<dbReference type="SMART" id="SM00060">
    <property type="entry name" value="FN3"/>
    <property type="match status" value="3"/>
</dbReference>
<dbReference type="InterPro" id="IPR003599">
    <property type="entry name" value="Ig_sub"/>
</dbReference>
<dbReference type="Gene3D" id="2.60.40.10">
    <property type="entry name" value="Immunoglobulins"/>
    <property type="match status" value="6"/>
</dbReference>
<keyword evidence="2" id="KW-1015">Disulfide bond</keyword>
<sequence>MRYFRHKDCASDVRRKCMSSCHHVNSHLFGPRLPLLYTWRRDNGPIPQKASFLDDRRVLILPDAQVEDSGNYTCRVERAGRATDSGTISLLVQAAPFFMFPLRDQHVDINSTVSLRCQAGGVPTPTYAWFKNGQPLTSIPDDVEVSGNVSRVMLLTSGNLLISQIQPADQGRYTCTAENLYGVALGQLYSASCVSARGGSQTGLYIINTQFEHEGVYTCRAMTVDDSAVSSAYLTVQGPPSEPAGLYGQVRNTSVHPYVDTWRKSRGGNPVLQHPVQVQHRICLALQIHANARNIVSPMNLSYKPKYFQDIFLPELPIAETVNQEQPTKCSYIITDLSPGSSFSFRVSAVNRYGVGVPSQPSAYFKIPDAAPRKAPDTISNMFSSMGTLAFTWTELKPEDLTGDGVGYKVYWRKKSDSISDDRWQSDTVTGRTNSYVALVGEENFYLEYEVKVGAFNSLGNGPNTTVYIIMSAEALPAAAPRNVYGYGYNATAVTVFWNRLDNTRQFVRGKLRGFRINYWLAKDASVQRFSKVWCESCTTALVVGLLPNEGYWVNVQAFNAAGLGPKGENYYMITLLNATTACKYSGEVSTLALAEEPLVGYKLRWWPATENVLTAHDTVVLGHQTSGVIVGIKRGIVTLFAFLASALPGTATSRPQSTSH</sequence>
<evidence type="ECO:0000256" key="2">
    <source>
        <dbReference type="ARBA" id="ARBA00023157"/>
    </source>
</evidence>
<organism evidence="6 7">
    <name type="scientific">Pomacea canaliculata</name>
    <name type="common">Golden apple snail</name>
    <dbReference type="NCBI Taxonomy" id="400727"/>
    <lineage>
        <taxon>Eukaryota</taxon>
        <taxon>Metazoa</taxon>
        <taxon>Spiralia</taxon>
        <taxon>Lophotrochozoa</taxon>
        <taxon>Mollusca</taxon>
        <taxon>Gastropoda</taxon>
        <taxon>Caenogastropoda</taxon>
        <taxon>Architaenioglossa</taxon>
        <taxon>Ampullarioidea</taxon>
        <taxon>Ampullariidae</taxon>
        <taxon>Pomacea</taxon>
    </lineage>
</organism>
<feature type="domain" description="Fibronectin type-III" evidence="5">
    <location>
        <begin position="266"/>
        <end position="370"/>
    </location>
</feature>
<dbReference type="SUPFAM" id="SSF48726">
    <property type="entry name" value="Immunoglobulin"/>
    <property type="match status" value="3"/>
</dbReference>
<reference evidence="6 7" key="1">
    <citation type="submission" date="2018-04" db="EMBL/GenBank/DDBJ databases">
        <title>The genome of golden apple snail Pomacea canaliculata provides insight into stress tolerance and invasive adaptation.</title>
        <authorList>
            <person name="Liu C."/>
            <person name="Liu B."/>
            <person name="Ren Y."/>
            <person name="Zhang Y."/>
            <person name="Wang H."/>
            <person name="Li S."/>
            <person name="Jiang F."/>
            <person name="Yin L."/>
            <person name="Zhang G."/>
            <person name="Qian W."/>
            <person name="Fan W."/>
        </authorList>
    </citation>
    <scope>NUCLEOTIDE SEQUENCE [LARGE SCALE GENOMIC DNA]</scope>
    <source>
        <strain evidence="6">SZHN2017</strain>
        <tissue evidence="6">Muscle</tissue>
    </source>
</reference>
<evidence type="ECO:0000259" key="5">
    <source>
        <dbReference type="PROSITE" id="PS50853"/>
    </source>
</evidence>
<feature type="domain" description="Fibronectin type-III" evidence="5">
    <location>
        <begin position="375"/>
        <end position="475"/>
    </location>
</feature>
<dbReference type="PROSITE" id="PS50853">
    <property type="entry name" value="FN3"/>
    <property type="match status" value="3"/>
</dbReference>
<dbReference type="Pfam" id="PF13927">
    <property type="entry name" value="Ig_3"/>
    <property type="match status" value="1"/>
</dbReference>
<comment type="caution">
    <text evidence="6">The sequence shown here is derived from an EMBL/GenBank/DDBJ whole genome shotgun (WGS) entry which is preliminary data.</text>
</comment>